<dbReference type="InterPro" id="IPR038385">
    <property type="entry name" value="Sua5/YwlC_C"/>
</dbReference>
<evidence type="ECO:0000256" key="11">
    <source>
        <dbReference type="ARBA" id="ARBA00029774"/>
    </source>
</evidence>
<keyword evidence="9 13" id="KW-0547">Nucleotide-binding</keyword>
<dbReference type="Pfam" id="PF01300">
    <property type="entry name" value="Sua5_yciO_yrdC"/>
    <property type="match status" value="1"/>
</dbReference>
<evidence type="ECO:0000259" key="14">
    <source>
        <dbReference type="PROSITE" id="PS51163"/>
    </source>
</evidence>
<dbReference type="EMBL" id="JBHTMC010000004">
    <property type="protein sequence ID" value="MFD1262565.1"/>
    <property type="molecule type" value="Genomic_DNA"/>
</dbReference>
<dbReference type="EC" id="2.7.7.87" evidence="3 13"/>
<keyword evidence="16" id="KW-1185">Reference proteome</keyword>
<dbReference type="Pfam" id="PF03481">
    <property type="entry name" value="Sua5_C"/>
    <property type="match status" value="1"/>
</dbReference>
<keyword evidence="10 13" id="KW-0067">ATP-binding</keyword>
<dbReference type="InterPro" id="IPR050156">
    <property type="entry name" value="TC-AMP_synthase_SUA5"/>
</dbReference>
<feature type="domain" description="YrdC-like" evidence="14">
    <location>
        <begin position="17"/>
        <end position="203"/>
    </location>
</feature>
<dbReference type="InterPro" id="IPR005145">
    <property type="entry name" value="Sua5_C"/>
</dbReference>
<dbReference type="PANTHER" id="PTHR17490:SF16">
    <property type="entry name" value="THREONYLCARBAMOYL-AMP SYNTHASE"/>
    <property type="match status" value="1"/>
</dbReference>
<evidence type="ECO:0000256" key="2">
    <source>
        <dbReference type="ARBA" id="ARBA00007663"/>
    </source>
</evidence>
<comment type="caution">
    <text evidence="15">The sequence shown here is derived from an EMBL/GenBank/DDBJ whole genome shotgun (WGS) entry which is preliminary data.</text>
</comment>
<proteinExistence type="inferred from homology"/>
<comment type="function">
    <text evidence="13">Required for the formation of a threonylcarbamoyl group on adenosine at position 37 (t(6)A37) in tRNAs that read codons beginning with adenine.</text>
</comment>
<dbReference type="InterPro" id="IPR006070">
    <property type="entry name" value="Sua5-like_dom"/>
</dbReference>
<keyword evidence="6 13" id="KW-0808">Transferase</keyword>
<evidence type="ECO:0000256" key="6">
    <source>
        <dbReference type="ARBA" id="ARBA00022679"/>
    </source>
</evidence>
<evidence type="ECO:0000256" key="9">
    <source>
        <dbReference type="ARBA" id="ARBA00022741"/>
    </source>
</evidence>
<comment type="catalytic activity">
    <reaction evidence="12 13">
        <text>L-threonine + hydrogencarbonate + ATP = L-threonylcarbamoyladenylate + diphosphate + H2O</text>
        <dbReference type="Rhea" id="RHEA:36407"/>
        <dbReference type="ChEBI" id="CHEBI:15377"/>
        <dbReference type="ChEBI" id="CHEBI:17544"/>
        <dbReference type="ChEBI" id="CHEBI:30616"/>
        <dbReference type="ChEBI" id="CHEBI:33019"/>
        <dbReference type="ChEBI" id="CHEBI:57926"/>
        <dbReference type="ChEBI" id="CHEBI:73682"/>
        <dbReference type="EC" id="2.7.7.87"/>
    </reaction>
</comment>
<protein>
    <recommendedName>
        <fullName evidence="4 13">Threonylcarbamoyl-AMP synthase</fullName>
        <shortName evidence="13">TC-AMP synthase</shortName>
        <ecNumber evidence="3 13">2.7.7.87</ecNumber>
    </recommendedName>
    <alternativeName>
        <fullName evidence="11 13">L-threonylcarbamoyladenylate synthase</fullName>
    </alternativeName>
</protein>
<dbReference type="PIRSF" id="PIRSF004930">
    <property type="entry name" value="Tln_factor_SUA5"/>
    <property type="match status" value="1"/>
</dbReference>
<dbReference type="InterPro" id="IPR010923">
    <property type="entry name" value="T(6)A37_SUA5"/>
</dbReference>
<dbReference type="Gene3D" id="3.40.50.11030">
    <property type="entry name" value="Threonylcarbamoyl-AMP synthase, C-terminal domain"/>
    <property type="match status" value="1"/>
</dbReference>
<dbReference type="RefSeq" id="WP_277835126.1">
    <property type="nucleotide sequence ID" value="NZ_JARQZE010000020.1"/>
</dbReference>
<reference evidence="16" key="1">
    <citation type="journal article" date="2019" name="Int. J. Syst. Evol. Microbiol.">
        <title>The Global Catalogue of Microorganisms (GCM) 10K type strain sequencing project: providing services to taxonomists for standard genome sequencing and annotation.</title>
        <authorList>
            <consortium name="The Broad Institute Genomics Platform"/>
            <consortium name="The Broad Institute Genome Sequencing Center for Infectious Disease"/>
            <person name="Wu L."/>
            <person name="Ma J."/>
        </authorList>
    </citation>
    <scope>NUCLEOTIDE SEQUENCE [LARGE SCALE GENOMIC DNA]</scope>
    <source>
        <strain evidence="16">CCUG 48884</strain>
    </source>
</reference>
<evidence type="ECO:0000313" key="16">
    <source>
        <dbReference type="Proteomes" id="UP001597158"/>
    </source>
</evidence>
<dbReference type="PANTHER" id="PTHR17490">
    <property type="entry name" value="SUA5"/>
    <property type="match status" value="1"/>
</dbReference>
<dbReference type="Gene3D" id="3.90.870.10">
    <property type="entry name" value="DHBP synthase"/>
    <property type="match status" value="1"/>
</dbReference>
<evidence type="ECO:0000313" key="15">
    <source>
        <dbReference type="EMBL" id="MFD1262565.1"/>
    </source>
</evidence>
<keyword evidence="8 13" id="KW-0548">Nucleotidyltransferase</keyword>
<name>A0ABW3WBI4_9RHOO</name>
<comment type="similarity">
    <text evidence="2 13">Belongs to the SUA5 family.</text>
</comment>
<evidence type="ECO:0000256" key="12">
    <source>
        <dbReference type="ARBA" id="ARBA00048366"/>
    </source>
</evidence>
<evidence type="ECO:0000256" key="10">
    <source>
        <dbReference type="ARBA" id="ARBA00022840"/>
    </source>
</evidence>
<evidence type="ECO:0000256" key="7">
    <source>
        <dbReference type="ARBA" id="ARBA00022694"/>
    </source>
</evidence>
<dbReference type="GO" id="GO:0061710">
    <property type="term" value="F:L-threonylcarbamoyladenylate synthase"/>
    <property type="evidence" value="ECO:0007669"/>
    <property type="project" value="UniProtKB-EC"/>
</dbReference>
<keyword evidence="7 13" id="KW-0819">tRNA processing</keyword>
<gene>
    <name evidence="15" type="ORF">ACFQ4M_03155</name>
</gene>
<comment type="subcellular location">
    <subcellularLocation>
        <location evidence="1 13">Cytoplasm</location>
    </subcellularLocation>
</comment>
<dbReference type="InterPro" id="IPR017945">
    <property type="entry name" value="DHBP_synth_RibB-like_a/b_dom"/>
</dbReference>
<evidence type="ECO:0000256" key="8">
    <source>
        <dbReference type="ARBA" id="ARBA00022695"/>
    </source>
</evidence>
<dbReference type="SUPFAM" id="SSF55821">
    <property type="entry name" value="YrdC/RibB"/>
    <property type="match status" value="1"/>
</dbReference>
<evidence type="ECO:0000256" key="4">
    <source>
        <dbReference type="ARBA" id="ARBA00015492"/>
    </source>
</evidence>
<evidence type="ECO:0000256" key="5">
    <source>
        <dbReference type="ARBA" id="ARBA00022490"/>
    </source>
</evidence>
<dbReference type="NCBIfam" id="TIGR00057">
    <property type="entry name" value="L-threonylcarbamoyladenylate synthase"/>
    <property type="match status" value="1"/>
</dbReference>
<dbReference type="PROSITE" id="PS51163">
    <property type="entry name" value="YRDC"/>
    <property type="match status" value="1"/>
</dbReference>
<accession>A0ABW3WBI4</accession>
<sequence length="373" mass="38206">MTTSGAGPRGRIESATAASIAEAVALLRAGDIVGMPTETVYGLAADALDVQAVGRIFAAKGRPADHPLIVHLPSADHLPQWAAAIPKDALALARAFWPGPLTLILKRSPDVPDEVTGGQDTVGLRVPSHPVALALLRAFDGGLAAPSANRFGRISPTTAAHVREELGERVAMILDGGACEVGIESTILDFSRDVPEILRPGAIGPEEIARVIGRRPRVRGEALPKADETAAGHERAGAAAVVGNDVVAPASADAAKPAPRVSGALAAHYAPRTPLRLVEPALLADEAAALAGEGSRVAVLAHSTPDPRDARLTWRSLPVEPAAYAQGLYASLRALDAVGADFILIEALPGGPGWRAVADRLGRAAVGSGGAET</sequence>
<evidence type="ECO:0000256" key="3">
    <source>
        <dbReference type="ARBA" id="ARBA00012584"/>
    </source>
</evidence>
<keyword evidence="5 13" id="KW-0963">Cytoplasm</keyword>
<evidence type="ECO:0000256" key="1">
    <source>
        <dbReference type="ARBA" id="ARBA00004496"/>
    </source>
</evidence>
<evidence type="ECO:0000256" key="13">
    <source>
        <dbReference type="PIRNR" id="PIRNR004930"/>
    </source>
</evidence>
<organism evidence="15 16">
    <name type="scientific">Thauera mechernichensis</name>
    <dbReference type="NCBI Taxonomy" id="82788"/>
    <lineage>
        <taxon>Bacteria</taxon>
        <taxon>Pseudomonadati</taxon>
        <taxon>Pseudomonadota</taxon>
        <taxon>Betaproteobacteria</taxon>
        <taxon>Rhodocyclales</taxon>
        <taxon>Zoogloeaceae</taxon>
        <taxon>Thauera</taxon>
    </lineage>
</organism>
<dbReference type="Proteomes" id="UP001597158">
    <property type="component" value="Unassembled WGS sequence"/>
</dbReference>